<evidence type="ECO:0000313" key="2">
    <source>
        <dbReference type="Proteomes" id="UP000500903"/>
    </source>
</evidence>
<dbReference type="Proteomes" id="UP000500903">
    <property type="component" value="Segment"/>
</dbReference>
<evidence type="ECO:0008006" key="3">
    <source>
        <dbReference type="Google" id="ProtNLM"/>
    </source>
</evidence>
<dbReference type="KEGG" id="vg:77925272"/>
<evidence type="ECO:0000313" key="1">
    <source>
        <dbReference type="EMBL" id="QGF20994.1"/>
    </source>
</evidence>
<name>A0A6B7SEA2_9CAUD</name>
<protein>
    <recommendedName>
        <fullName evidence="3">NlpC/P60 domain-containing protein</fullName>
    </recommendedName>
</protein>
<dbReference type="GeneID" id="77925272"/>
<sequence>MNLVGKHYSKKNYNCAHFVSDWYKEKLGIEVPVINEFGLSFVVWMKRHFNEITKPCEHCLVLMINLDGSYHIGVYHDLGVWHNFNPSVGSGSVVKWTLGSVNSYYKKVSFHEWSK</sequence>
<keyword evidence="2" id="KW-1185">Reference proteome</keyword>
<accession>A0A6B7SEA2</accession>
<dbReference type="EMBL" id="MN512538">
    <property type="protein sequence ID" value="QGF20994.1"/>
    <property type="molecule type" value="Genomic_DNA"/>
</dbReference>
<reference evidence="1 2" key="1">
    <citation type="journal article" date="2020" name="Sci. Rep.">
        <title>A novel vibriophage exhibits inhibitory activity against host protein synthesis machinery.</title>
        <authorList>
            <person name="Thammatinna K."/>
            <person name="Egan M.E."/>
            <person name="Htoo H.H."/>
            <person name="Khanna K."/>
            <person name="Sugie J."/>
            <person name="Nideffer J.F."/>
            <person name="Villa E."/>
            <person name="Tassanakajon A."/>
            <person name="Pogliano J."/>
            <person name="Nonejuie P."/>
            <person name="Chaikeeratisak V."/>
        </authorList>
    </citation>
    <scope>NUCLEOTIDE SEQUENCE [LARGE SCALE GENOMIC DNA]</scope>
</reference>
<organism evidence="1 2">
    <name type="scientific">Vibrio phage Seahorse</name>
    <dbReference type="NCBI Taxonomy" id="2662136"/>
    <lineage>
        <taxon>Viruses</taxon>
        <taxon>Duplodnaviria</taxon>
        <taxon>Heunggongvirae</taxon>
        <taxon>Uroviricota</taxon>
        <taxon>Caudoviricetes</taxon>
        <taxon>Seahorsevirus</taxon>
        <taxon>Seahorsevirus seahorse</taxon>
    </lineage>
</organism>
<dbReference type="RefSeq" id="YP_010649712.1">
    <property type="nucleotide sequence ID" value="NC_070772.1"/>
</dbReference>
<proteinExistence type="predicted"/>